<dbReference type="Proteomes" id="UP001530377">
    <property type="component" value="Unassembled WGS sequence"/>
</dbReference>
<protein>
    <submittedName>
        <fullName evidence="2">Uncharacterized protein</fullName>
    </submittedName>
</protein>
<feature type="region of interest" description="Disordered" evidence="1">
    <location>
        <begin position="1"/>
        <end position="86"/>
    </location>
</feature>
<comment type="caution">
    <text evidence="2">The sequence shown here is derived from an EMBL/GenBank/DDBJ whole genome shotgun (WGS) entry which is preliminary data.</text>
</comment>
<evidence type="ECO:0000313" key="2">
    <source>
        <dbReference type="EMBL" id="KAL3827103.1"/>
    </source>
</evidence>
<dbReference type="EMBL" id="JALLPB020000008">
    <property type="protein sequence ID" value="KAL3827103.1"/>
    <property type="molecule type" value="Genomic_DNA"/>
</dbReference>
<dbReference type="AlphaFoldDB" id="A0ABD3SS58"/>
<proteinExistence type="predicted"/>
<keyword evidence="3" id="KW-1185">Reference proteome</keyword>
<gene>
    <name evidence="2" type="ORF">ACHAXA_002338</name>
</gene>
<accession>A0ABD3SS58</accession>
<feature type="compositionally biased region" description="Low complexity" evidence="1">
    <location>
        <begin position="45"/>
        <end position="54"/>
    </location>
</feature>
<sequence length="165" mass="17531">MPSQGQSSADASGGGSNGFDDTTLNAAGDGGGGVGRKHPPPSPPSASSASTSESESNDDLNNRPEKKRGRSDRSISSTANDVDVEVDDPCRDYVAMTNQRLIESIARREALRHVEMAWRAQQRLVRRCLGLRFLGDAQSVAILDRLRAAAAEGEESHAAGEPDDR</sequence>
<reference evidence="2 3" key="1">
    <citation type="submission" date="2024-10" db="EMBL/GenBank/DDBJ databases">
        <title>Updated reference genomes for cyclostephanoid diatoms.</title>
        <authorList>
            <person name="Roberts W.R."/>
            <person name="Alverson A.J."/>
        </authorList>
    </citation>
    <scope>NUCLEOTIDE SEQUENCE [LARGE SCALE GENOMIC DNA]</scope>
    <source>
        <strain evidence="2 3">AJA228-03</strain>
    </source>
</reference>
<name>A0ABD3SS58_9STRA</name>
<organism evidence="2 3">
    <name type="scientific">Cyclostephanos tholiformis</name>
    <dbReference type="NCBI Taxonomy" id="382380"/>
    <lineage>
        <taxon>Eukaryota</taxon>
        <taxon>Sar</taxon>
        <taxon>Stramenopiles</taxon>
        <taxon>Ochrophyta</taxon>
        <taxon>Bacillariophyta</taxon>
        <taxon>Coscinodiscophyceae</taxon>
        <taxon>Thalassiosirophycidae</taxon>
        <taxon>Stephanodiscales</taxon>
        <taxon>Stephanodiscaceae</taxon>
        <taxon>Cyclostephanos</taxon>
    </lineage>
</organism>
<feature type="compositionally biased region" description="Low complexity" evidence="1">
    <location>
        <begin position="1"/>
        <end position="11"/>
    </location>
</feature>
<evidence type="ECO:0000256" key="1">
    <source>
        <dbReference type="SAM" id="MobiDB-lite"/>
    </source>
</evidence>
<evidence type="ECO:0000313" key="3">
    <source>
        <dbReference type="Proteomes" id="UP001530377"/>
    </source>
</evidence>